<proteinExistence type="predicted"/>
<evidence type="ECO:0000313" key="2">
    <source>
        <dbReference type="Proteomes" id="UP000182248"/>
    </source>
</evidence>
<dbReference type="AlphaFoldDB" id="A0A1K1PSJ6"/>
<keyword evidence="2" id="KW-1185">Reference proteome</keyword>
<name>A0A1K1PSJ6_9FLAO</name>
<gene>
    <name evidence="1" type="ORF">SAMN02927921_01998</name>
</gene>
<protein>
    <submittedName>
        <fullName evidence="1">Uncharacterized protein</fullName>
    </submittedName>
</protein>
<reference evidence="1 2" key="1">
    <citation type="submission" date="2016-11" db="EMBL/GenBank/DDBJ databases">
        <authorList>
            <person name="Jaros S."/>
            <person name="Januszkiewicz K."/>
            <person name="Wedrychowicz H."/>
        </authorList>
    </citation>
    <scope>NUCLEOTIDE SEQUENCE [LARGE SCALE GENOMIC DNA]</scope>
    <source>
        <strain evidence="1 2">CGMCC 1.12145</strain>
    </source>
</reference>
<organism evidence="1 2">
    <name type="scientific">Sinomicrobium oceani</name>
    <dbReference type="NCBI Taxonomy" id="1150368"/>
    <lineage>
        <taxon>Bacteria</taxon>
        <taxon>Pseudomonadati</taxon>
        <taxon>Bacteroidota</taxon>
        <taxon>Flavobacteriia</taxon>
        <taxon>Flavobacteriales</taxon>
        <taxon>Flavobacteriaceae</taxon>
        <taxon>Sinomicrobium</taxon>
    </lineage>
</organism>
<dbReference type="STRING" id="1150368.SAMN02927921_01998"/>
<dbReference type="EMBL" id="FPJE01000009">
    <property type="protein sequence ID" value="SFW50443.1"/>
    <property type="molecule type" value="Genomic_DNA"/>
</dbReference>
<sequence length="52" mass="6396">MEFILILKKLEGDLTIEEEVIFNHWYEESPEHVAYFEKIKGYYLRMNDFPLN</sequence>
<dbReference type="RefSeq" id="WP_175545774.1">
    <property type="nucleotide sequence ID" value="NZ_FPJE01000009.1"/>
</dbReference>
<dbReference type="Proteomes" id="UP000182248">
    <property type="component" value="Unassembled WGS sequence"/>
</dbReference>
<accession>A0A1K1PSJ6</accession>
<evidence type="ECO:0000313" key="1">
    <source>
        <dbReference type="EMBL" id="SFW50443.1"/>
    </source>
</evidence>